<dbReference type="Proteomes" id="UP000238413">
    <property type="component" value="Chromosome"/>
</dbReference>
<dbReference type="EMBL" id="CP026652">
    <property type="protein sequence ID" value="AVH54551.1"/>
    <property type="molecule type" value="Genomic_DNA"/>
</dbReference>
<proteinExistence type="predicted"/>
<protein>
    <submittedName>
        <fullName evidence="3">Lanthionine biosynthesis protein</fullName>
    </submittedName>
</protein>
<keyword evidence="4" id="KW-1185">Reference proteome</keyword>
<dbReference type="InterPro" id="IPR006827">
    <property type="entry name" value="Lant_deHydtase_N"/>
</dbReference>
<reference evidence="3 4" key="1">
    <citation type="submission" date="2018-02" db="EMBL/GenBank/DDBJ databases">
        <title>Complete genome sequence of Streptomyces dengpaensis, the producer of angucyclines.</title>
        <authorList>
            <person name="Yumei L."/>
        </authorList>
    </citation>
    <scope>NUCLEOTIDE SEQUENCE [LARGE SCALE GENOMIC DNA]</scope>
    <source>
        <strain evidence="3 4">XZHG99</strain>
    </source>
</reference>
<evidence type="ECO:0000313" key="4">
    <source>
        <dbReference type="Proteomes" id="UP000238413"/>
    </source>
</evidence>
<feature type="domain" description="Thiopeptide-type bacteriocin biosynthesis" evidence="2">
    <location>
        <begin position="714"/>
        <end position="956"/>
    </location>
</feature>
<evidence type="ECO:0000313" key="3">
    <source>
        <dbReference type="EMBL" id="AVH54551.1"/>
    </source>
</evidence>
<feature type="domain" description="Lantibiotic dehydratase N-terminal" evidence="1">
    <location>
        <begin position="271"/>
        <end position="648"/>
    </location>
</feature>
<sequence>MYRYVDAAVIRAAALNSDRQMVWPDLNGPSANSTSWRSWLQQTWQTADFATAVKAASPDLANRVTQVCAGHSLPDPAVRRTVLSVLRYLLRARTRATPFGLFAGVAAARIGAAPALRMGTGHQASARPDAAWTTTLIDRFEEHSGLRPHLMLLASSLIVERDGYVVIEHRPRGTRDGAAVHVQIRVTGPIREALDSARTPILWRDLAAKLSASFPTAPLTTIEKLLAGLVRQRFLITGLGAAMTVTDPLAALLTHTQHLAPDETAELCEAPKTALDLRVDWDLVVPETVAEEAAAAAKALTRLAPRAALTGWAEWHTRFLERYGTRAVVPVLDAVEALGYPPGYLGSTSASAPSPLPDRDSRLIKLAHAAGMQRRLEVELDDAAIEELATTDPGHAVQPSTEVTVRIDATSGPAMQQGEFTLHVVGVARSAGTTTGRFLGLLGAEDRRRMTKVYAGLPGVHRGAVVAQISSTPLSVPAENVARAPQVTDLVISLGDYQGSDTSLIPITDLAVTADAERLHLVSLSRRRPVHTLLLNAVDLGYHTHPLARFLAEAPVALAVPCTGFMWGTAASNLPFLPALRYGRTILSPARWLLTSDDLPAAPAPWPQWDEALNQWRRDVHLPERVYLSEADQCMALDLTEPSHRALLRTHLDREGKVTLRAGPKPGDLGWAGGRAHEVVIPLVATDQAVAPVRGSVHVVSREHGHLPGCDNRIYLQLHGHRDRQNSLLTRHLPTLFEELGGPRWWFVRYQDPEDHLRVRLTCAPGTLGSAIEQIGEWTRQLRRSGLITHASLETYHPETARFGGPAAMDAAEEYFAADTTAALAQLAVQAGKNAPDLRAMTAASMVDIATGLLGNHPAAMRWLIEHTRTGTTAPPRAVYRQAVDLVNAAPSGLDARVTTSWSARRVALVAYRSALEDSETHAQDLLPDLLHLHHVRMCGPGLPQERAHLHLARAAALSWTARARRTP</sequence>
<accession>A0ABM6SJK1</accession>
<evidence type="ECO:0000259" key="1">
    <source>
        <dbReference type="Pfam" id="PF04738"/>
    </source>
</evidence>
<dbReference type="InterPro" id="IPR023809">
    <property type="entry name" value="Thiopep_bacteriocin_synth_dom"/>
</dbReference>
<name>A0ABM6SJK1_9ACTN</name>
<dbReference type="NCBIfam" id="TIGR03891">
    <property type="entry name" value="thiopep_ocin"/>
    <property type="match status" value="1"/>
</dbReference>
<dbReference type="Pfam" id="PF14028">
    <property type="entry name" value="Lant_dehydr_C"/>
    <property type="match status" value="1"/>
</dbReference>
<feature type="domain" description="Lantibiotic dehydratase N-terminal" evidence="1">
    <location>
        <begin position="47"/>
        <end position="256"/>
    </location>
</feature>
<dbReference type="Pfam" id="PF04738">
    <property type="entry name" value="Lant_dehydr_N"/>
    <property type="match status" value="2"/>
</dbReference>
<gene>
    <name evidence="3" type="ORF">C4B68_00395</name>
</gene>
<organism evidence="3 4">
    <name type="scientific">Streptomyces dengpaensis</name>
    <dbReference type="NCBI Taxonomy" id="2049881"/>
    <lineage>
        <taxon>Bacteria</taxon>
        <taxon>Bacillati</taxon>
        <taxon>Actinomycetota</taxon>
        <taxon>Actinomycetes</taxon>
        <taxon>Kitasatosporales</taxon>
        <taxon>Streptomycetaceae</taxon>
        <taxon>Streptomyces</taxon>
    </lineage>
</organism>
<evidence type="ECO:0000259" key="2">
    <source>
        <dbReference type="Pfam" id="PF14028"/>
    </source>
</evidence>